<feature type="transmembrane region" description="Helical" evidence="9">
    <location>
        <begin position="256"/>
        <end position="277"/>
    </location>
</feature>
<dbReference type="FunFam" id="1.20.1250.20:FF:000218">
    <property type="entry name" value="facilitated trehalose transporter Tret1"/>
    <property type="match status" value="1"/>
</dbReference>
<gene>
    <name evidence="12" type="primary">LOC108740450</name>
</gene>
<protein>
    <submittedName>
        <fullName evidence="12">Facilitated trehalose transporter Tret1-like isoform X1</fullName>
    </submittedName>
</protein>
<dbReference type="RefSeq" id="XP_018330275.1">
    <property type="nucleotide sequence ID" value="XM_018474773.1"/>
</dbReference>
<evidence type="ECO:0000256" key="9">
    <source>
        <dbReference type="SAM" id="Phobius"/>
    </source>
</evidence>
<feature type="transmembrane region" description="Helical" evidence="9">
    <location>
        <begin position="143"/>
        <end position="165"/>
    </location>
</feature>
<evidence type="ECO:0000256" key="4">
    <source>
        <dbReference type="ARBA" id="ARBA00022597"/>
    </source>
</evidence>
<keyword evidence="5 9" id="KW-0812">Transmembrane</keyword>
<comment type="subcellular location">
    <subcellularLocation>
        <location evidence="1">Cell membrane</location>
        <topology evidence="1">Multi-pass membrane protein</topology>
    </subcellularLocation>
</comment>
<feature type="transmembrane region" description="Helical" evidence="9">
    <location>
        <begin position="354"/>
        <end position="379"/>
    </location>
</feature>
<dbReference type="GO" id="GO:0005886">
    <property type="term" value="C:plasma membrane"/>
    <property type="evidence" value="ECO:0007669"/>
    <property type="project" value="UniProtKB-SubCell"/>
</dbReference>
<feature type="transmembrane region" description="Helical" evidence="9">
    <location>
        <begin position="52"/>
        <end position="73"/>
    </location>
</feature>
<dbReference type="GO" id="GO:0022857">
    <property type="term" value="F:transmembrane transporter activity"/>
    <property type="evidence" value="ECO:0007669"/>
    <property type="project" value="InterPro"/>
</dbReference>
<dbReference type="Pfam" id="PF00083">
    <property type="entry name" value="Sugar_tr"/>
    <property type="match status" value="1"/>
</dbReference>
<evidence type="ECO:0000256" key="1">
    <source>
        <dbReference type="ARBA" id="ARBA00004651"/>
    </source>
</evidence>
<feature type="transmembrane region" description="Helical" evidence="9">
    <location>
        <begin position="85"/>
        <end position="104"/>
    </location>
</feature>
<reference evidence="12" key="1">
    <citation type="submission" date="2025-08" db="UniProtKB">
        <authorList>
            <consortium name="RefSeq"/>
        </authorList>
    </citation>
    <scope>IDENTIFICATION</scope>
    <source>
        <tissue evidence="12">Entire body</tissue>
    </source>
</reference>
<dbReference type="PANTHER" id="PTHR48021:SF1">
    <property type="entry name" value="GH07001P-RELATED"/>
    <property type="match status" value="1"/>
</dbReference>
<dbReference type="InterPro" id="IPR005828">
    <property type="entry name" value="MFS_sugar_transport-like"/>
</dbReference>
<keyword evidence="8" id="KW-0325">Glycoprotein</keyword>
<keyword evidence="3" id="KW-1003">Cell membrane</keyword>
<dbReference type="STRING" id="224129.A0A1W4XD43"/>
<sequence>MLQVISKWRYRQYLYCISAMVSITASVIHGSWTSPFIPQLKSENSPIGVQLTTIQAALVVSLYTLGFFLGSALTLRAYDTFGRKIMFLVGDVLNLISWIFIFFARGPVALYIGRIIAGMGAIICSHVSSMYTGEISDNDNRGVMGYLNVLLSACGSVIGLVIGPYVSYKSFAIMAFCMAILAIVCLLLMPESPYFLIQKHKHEQAEKVIWKLASDASDKEFVSKRLQEITESVQKDMLNKSSINELLCSGKYTKPLLLNVGLYFILYMSGSSIIRSYLQTILNASESTISSDLSSLIFGVVYIVAVFISGQAVDRLGRKPLLLISCIVSAISMFVLGAYFYINETKSFDMAVVTWLPLTSLVVYEIFIAVGISPIPHVLFSELYPMNIKGIAIGTVGTVLTPIAVLIQLTYEPLNEFWGLYGTFWMYCACCIFGVFFTIFFLPETKGKSFQQIQREINKKWVVTSECIEDNDKL</sequence>
<dbReference type="InterPro" id="IPR005829">
    <property type="entry name" value="Sugar_transporter_CS"/>
</dbReference>
<accession>A0A1W4XD43</accession>
<dbReference type="PROSITE" id="PS50850">
    <property type="entry name" value="MFS"/>
    <property type="match status" value="1"/>
</dbReference>
<feature type="transmembrane region" description="Helical" evidence="9">
    <location>
        <begin position="12"/>
        <end position="32"/>
    </location>
</feature>
<dbReference type="PROSITE" id="PS00216">
    <property type="entry name" value="SUGAR_TRANSPORT_1"/>
    <property type="match status" value="1"/>
</dbReference>
<dbReference type="InterPro" id="IPR003663">
    <property type="entry name" value="Sugar/inositol_transpt"/>
</dbReference>
<evidence type="ECO:0000313" key="11">
    <source>
        <dbReference type="Proteomes" id="UP000192223"/>
    </source>
</evidence>
<evidence type="ECO:0000256" key="8">
    <source>
        <dbReference type="ARBA" id="ARBA00023180"/>
    </source>
</evidence>
<dbReference type="SUPFAM" id="SSF103473">
    <property type="entry name" value="MFS general substrate transporter"/>
    <property type="match status" value="1"/>
</dbReference>
<keyword evidence="7 9" id="KW-0472">Membrane</keyword>
<dbReference type="GeneID" id="108740450"/>
<keyword evidence="4" id="KW-0762">Sugar transport</keyword>
<feature type="transmembrane region" description="Helical" evidence="9">
    <location>
        <begin position="289"/>
        <end position="309"/>
    </location>
</feature>
<evidence type="ECO:0000256" key="6">
    <source>
        <dbReference type="ARBA" id="ARBA00022989"/>
    </source>
</evidence>
<feature type="domain" description="Major facilitator superfamily (MFS) profile" evidence="10">
    <location>
        <begin position="1"/>
        <end position="446"/>
    </location>
</feature>
<keyword evidence="11" id="KW-1185">Reference proteome</keyword>
<dbReference type="KEGG" id="apln:108740450"/>
<evidence type="ECO:0000313" key="12">
    <source>
        <dbReference type="RefSeq" id="XP_018330275.1"/>
    </source>
</evidence>
<evidence type="ECO:0000256" key="2">
    <source>
        <dbReference type="ARBA" id="ARBA00022448"/>
    </source>
</evidence>
<evidence type="ECO:0000256" key="7">
    <source>
        <dbReference type="ARBA" id="ARBA00023136"/>
    </source>
</evidence>
<dbReference type="InterPro" id="IPR020846">
    <property type="entry name" value="MFS_dom"/>
</dbReference>
<keyword evidence="6 9" id="KW-1133">Transmembrane helix</keyword>
<feature type="transmembrane region" description="Helical" evidence="9">
    <location>
        <begin position="171"/>
        <end position="189"/>
    </location>
</feature>
<dbReference type="OrthoDB" id="6780603at2759"/>
<dbReference type="Proteomes" id="UP000192223">
    <property type="component" value="Unplaced"/>
</dbReference>
<dbReference type="PANTHER" id="PTHR48021">
    <property type="match status" value="1"/>
</dbReference>
<keyword evidence="2" id="KW-0813">Transport</keyword>
<feature type="transmembrane region" description="Helical" evidence="9">
    <location>
        <begin position="321"/>
        <end position="342"/>
    </location>
</feature>
<feature type="transmembrane region" description="Helical" evidence="9">
    <location>
        <begin position="110"/>
        <end position="131"/>
    </location>
</feature>
<organism evidence="11 12">
    <name type="scientific">Agrilus planipennis</name>
    <name type="common">Emerald ash borer</name>
    <name type="synonym">Agrilus marcopoli</name>
    <dbReference type="NCBI Taxonomy" id="224129"/>
    <lineage>
        <taxon>Eukaryota</taxon>
        <taxon>Metazoa</taxon>
        <taxon>Ecdysozoa</taxon>
        <taxon>Arthropoda</taxon>
        <taxon>Hexapoda</taxon>
        <taxon>Insecta</taxon>
        <taxon>Pterygota</taxon>
        <taxon>Neoptera</taxon>
        <taxon>Endopterygota</taxon>
        <taxon>Coleoptera</taxon>
        <taxon>Polyphaga</taxon>
        <taxon>Elateriformia</taxon>
        <taxon>Buprestoidea</taxon>
        <taxon>Buprestidae</taxon>
        <taxon>Agrilinae</taxon>
        <taxon>Agrilus</taxon>
    </lineage>
</organism>
<dbReference type="PRINTS" id="PR00171">
    <property type="entry name" value="SUGRTRNSPORT"/>
</dbReference>
<feature type="transmembrane region" description="Helical" evidence="9">
    <location>
        <begin position="417"/>
        <end position="442"/>
    </location>
</feature>
<evidence type="ECO:0000256" key="3">
    <source>
        <dbReference type="ARBA" id="ARBA00022475"/>
    </source>
</evidence>
<dbReference type="Gene3D" id="1.20.1250.20">
    <property type="entry name" value="MFS general substrate transporter like domains"/>
    <property type="match status" value="1"/>
</dbReference>
<name>A0A1W4XD43_AGRPL</name>
<evidence type="ECO:0000256" key="5">
    <source>
        <dbReference type="ARBA" id="ARBA00022692"/>
    </source>
</evidence>
<proteinExistence type="predicted"/>
<feature type="transmembrane region" description="Helical" evidence="9">
    <location>
        <begin position="391"/>
        <end position="411"/>
    </location>
</feature>
<evidence type="ECO:0000259" key="10">
    <source>
        <dbReference type="PROSITE" id="PS50850"/>
    </source>
</evidence>
<dbReference type="InParanoid" id="A0A1W4XD43"/>
<dbReference type="AlphaFoldDB" id="A0A1W4XD43"/>
<dbReference type="InterPro" id="IPR036259">
    <property type="entry name" value="MFS_trans_sf"/>
</dbReference>
<dbReference type="InterPro" id="IPR050549">
    <property type="entry name" value="MFS_Trehalose_Transporter"/>
</dbReference>